<keyword evidence="5" id="KW-1185">Reference proteome</keyword>
<feature type="transmembrane region" description="Helical" evidence="3">
    <location>
        <begin position="1502"/>
        <end position="1526"/>
    </location>
</feature>
<evidence type="ECO:0000313" key="4">
    <source>
        <dbReference type="EMBL" id="PFX31811.1"/>
    </source>
</evidence>
<feature type="region of interest" description="Disordered" evidence="2">
    <location>
        <begin position="1208"/>
        <end position="1233"/>
    </location>
</feature>
<keyword evidence="3" id="KW-0472">Membrane</keyword>
<feature type="transmembrane region" description="Helical" evidence="3">
    <location>
        <begin position="1157"/>
        <end position="1177"/>
    </location>
</feature>
<feature type="compositionally biased region" description="Basic and acidic residues" evidence="2">
    <location>
        <begin position="1259"/>
        <end position="1270"/>
    </location>
</feature>
<name>A0A2B4SPH3_STYPI</name>
<keyword evidence="3" id="KW-0812">Transmembrane</keyword>
<feature type="coiled-coil region" evidence="1">
    <location>
        <begin position="997"/>
        <end position="1031"/>
    </location>
</feature>
<feature type="region of interest" description="Disordered" evidence="2">
    <location>
        <begin position="1249"/>
        <end position="1291"/>
    </location>
</feature>
<evidence type="ECO:0000256" key="1">
    <source>
        <dbReference type="SAM" id="Coils"/>
    </source>
</evidence>
<comment type="caution">
    <text evidence="4">The sequence shown here is derived from an EMBL/GenBank/DDBJ whole genome shotgun (WGS) entry which is preliminary data.</text>
</comment>
<feature type="compositionally biased region" description="Basic and acidic residues" evidence="2">
    <location>
        <begin position="1220"/>
        <end position="1233"/>
    </location>
</feature>
<dbReference type="EMBL" id="LSMT01000031">
    <property type="protein sequence ID" value="PFX31811.1"/>
    <property type="molecule type" value="Genomic_DNA"/>
</dbReference>
<dbReference type="OrthoDB" id="5965479at2759"/>
<evidence type="ECO:0000256" key="3">
    <source>
        <dbReference type="SAM" id="Phobius"/>
    </source>
</evidence>
<feature type="transmembrane region" description="Helical" evidence="3">
    <location>
        <begin position="833"/>
        <end position="856"/>
    </location>
</feature>
<dbReference type="Proteomes" id="UP000225706">
    <property type="component" value="Unassembled WGS sequence"/>
</dbReference>
<gene>
    <name evidence="4" type="ORF">AWC38_SpisGene3413</name>
</gene>
<evidence type="ECO:0000313" key="5">
    <source>
        <dbReference type="Proteomes" id="UP000225706"/>
    </source>
</evidence>
<feature type="transmembrane region" description="Helical" evidence="3">
    <location>
        <begin position="877"/>
        <end position="906"/>
    </location>
</feature>
<feature type="transmembrane region" description="Helical" evidence="3">
    <location>
        <begin position="123"/>
        <end position="149"/>
    </location>
</feature>
<evidence type="ECO:0000256" key="2">
    <source>
        <dbReference type="SAM" id="MobiDB-lite"/>
    </source>
</evidence>
<keyword evidence="3" id="KW-1133">Transmembrane helix</keyword>
<proteinExistence type="predicted"/>
<organism evidence="4 5">
    <name type="scientific">Stylophora pistillata</name>
    <name type="common">Smooth cauliflower coral</name>
    <dbReference type="NCBI Taxonomy" id="50429"/>
    <lineage>
        <taxon>Eukaryota</taxon>
        <taxon>Metazoa</taxon>
        <taxon>Cnidaria</taxon>
        <taxon>Anthozoa</taxon>
        <taxon>Hexacorallia</taxon>
        <taxon>Scleractinia</taxon>
        <taxon>Astrocoeniina</taxon>
        <taxon>Pocilloporidae</taxon>
        <taxon>Stylophora</taxon>
    </lineage>
</organism>
<feature type="compositionally biased region" description="Basic and acidic residues" evidence="2">
    <location>
        <begin position="1279"/>
        <end position="1291"/>
    </location>
</feature>
<keyword evidence="1" id="KW-0175">Coiled coil</keyword>
<protein>
    <submittedName>
        <fullName evidence="4">Uncharacterized protein</fullName>
    </submittedName>
</protein>
<sequence length="1593" mass="183639">MATQSSIPSLVPFLYSVFIASTTLATKVHQRLVGLPETGERVNGSNASERSRTLILRHNLPGKITFYESNELWIELLTTAPEDENNSLIKISYTALKDNTSILLEVYKPRIELPADTNGPDKLLIIIFSGLGSLFVLGLMVSALCYFCYWKKRQKTDANESVGEKRLRVFDFLEFNQMFLTLDPFLRIDVLMTLRALTAPVILWWENASVQEECDPSDLRKGTERTCDVFSDVIKSARKVSLKCLLETARMKLSAKSVFLSVVLKNLNPFHAPEKQTEIVQVKDDKPLRQSFSDESRSSDLWLNRSSGLAIKLQILTIDHSTTFQEVKHDSNDNSKLPKDITSQTVLRDLCNSPVPDYYRLDLQESSDNVRIIKGQPNTPCPRYDGKLNTLPTQGNTLSCNGAENPILKLFGVKNAIQEFWREEASIACHTLRNDCNKCRNECTNTSFENPVCAFTKSNAQHDSKQEYGEHFMYCFDCCFRKNCTCSHCSCTRYKSSCIDSQVTCVGEKQFSIPITPVFPNGGYFRCHVKFSRGPVFEFEASLWKDGKLLRRIQEKRDKNYTKETGRGTTRYDYGYMVLRHSSEIRNNLRNFLMISGKVGESNFNVGWYKTKRQSVPPNTNKKLYIQPTEPFKINPNSWPQENCQTLDTEKFSVISSRASIDYFEELKQASAKVAHEDSGRVYKVFNSSGPQEVHVEVPSERSILQHAFPGTVILNDNTFTGKLLRNRTFWTIRLTGQVSTCPGFFAVRLNDRDRPDVNVYHYDIAITNEDCLFQVEFNLPSDGDANLIDKQFVVRLADSHKTLKLILVSPRRIPEFEAPDIDETFDLQKLEVFIPFGGATGGMFFLLVAILIYGYKTRPKDDCHRDRDNALHFRHILFVVWLVGVRVVKSFLLTLTALFVILTAIHHTNVKTLEKFKNFHEQQAKVEETFLQEMDKHKAQEINRQWSLLSEGKAACEKNLKELNTFLEKHFREMRERQEEEMKRKSIMYAAEDRIKKQFSASQAKFEKERKRLNERLEAYSNEINTRISQIQTKIEKSFWLKVAKGLYQSLDGLSRAFGGGGIKKPFIEWVGLSVNFPRVKAKLPSFDDIFQAFDRELPIASTRAQDINLTTWQRKTQISTNINIQQLSAPNVSISRKLSIERAQKLLALEWVVRLYRSGIFTAVLIVFDVLWFAYRHCRTYQLVIVLLHGYPKVFKLEEIQKKEEKKEVKRKRKKEKSRINEQKYEAERNENEAAVDELKMKCQNIEESSRPPRLTDSSHESLLDRSQDSLQNARTDQPDRDITSDEAKSKSATRLGLKGLDNLNKVLLKFLVKLKELNYQINNTNLFPMCLLSVIAILSVYVVIVTAKHSMNVETLEVVGYFDLKMAPLLTMRKIVNTRITSNAFLVNDVHIPYYENRVNARISFYRKKAKMYQAYQCAKADLHNEEYCSWAQEPGMDCDGVGPYNKDFLNMLMQFECNLEPVIPQRFTKFDRFRYKEVHKKALSPYLAALRGIILDTFYMFLVITGIVILSKVLEIALFFLLKKFDLVRQVKHYQTHRDLKGEFTVPHCIKYPSNDSIIRHVGPIHMSNEMIAAFGPNIHEGKSIQWVK</sequence>
<accession>A0A2B4SPH3</accession>
<reference evidence="5" key="1">
    <citation type="journal article" date="2017" name="bioRxiv">
        <title>Comparative analysis of the genomes of Stylophora pistillata and Acropora digitifera provides evidence for extensive differences between species of corals.</title>
        <authorList>
            <person name="Voolstra C.R."/>
            <person name="Li Y."/>
            <person name="Liew Y.J."/>
            <person name="Baumgarten S."/>
            <person name="Zoccola D."/>
            <person name="Flot J.-F."/>
            <person name="Tambutte S."/>
            <person name="Allemand D."/>
            <person name="Aranda M."/>
        </authorList>
    </citation>
    <scope>NUCLEOTIDE SEQUENCE [LARGE SCALE GENOMIC DNA]</scope>
</reference>
<feature type="transmembrane region" description="Helical" evidence="3">
    <location>
        <begin position="1329"/>
        <end position="1350"/>
    </location>
</feature>